<accession>A0A6P4E3M3</accession>
<name>A0A6P4E3M3_DRORH</name>
<evidence type="ECO:0000313" key="1">
    <source>
        <dbReference type="RefSeq" id="XP_016971039.1"/>
    </source>
</evidence>
<dbReference type="OrthoDB" id="447173at2759"/>
<reference evidence="1" key="1">
    <citation type="submission" date="2025-08" db="UniProtKB">
        <authorList>
            <consortium name="RefSeq"/>
        </authorList>
    </citation>
    <scope>IDENTIFICATION</scope>
</reference>
<protein>
    <submittedName>
        <fullName evidence="1">Uncharacterized protein LOC108038723</fullName>
    </submittedName>
</protein>
<dbReference type="AlphaFoldDB" id="A0A6P4E3M3"/>
<dbReference type="RefSeq" id="XP_016971039.1">
    <property type="nucleotide sequence ID" value="XM_017115550.1"/>
</dbReference>
<organism evidence="1">
    <name type="scientific">Drosophila rhopaloa</name>
    <name type="common">Fruit fly</name>
    <dbReference type="NCBI Taxonomy" id="1041015"/>
    <lineage>
        <taxon>Eukaryota</taxon>
        <taxon>Metazoa</taxon>
        <taxon>Ecdysozoa</taxon>
        <taxon>Arthropoda</taxon>
        <taxon>Hexapoda</taxon>
        <taxon>Insecta</taxon>
        <taxon>Pterygota</taxon>
        <taxon>Neoptera</taxon>
        <taxon>Endopterygota</taxon>
        <taxon>Diptera</taxon>
        <taxon>Brachycera</taxon>
        <taxon>Muscomorpha</taxon>
        <taxon>Ephydroidea</taxon>
        <taxon>Drosophilidae</taxon>
        <taxon>Drosophila</taxon>
        <taxon>Sophophora</taxon>
    </lineage>
</organism>
<proteinExistence type="predicted"/>
<gene>
    <name evidence="1" type="primary">LOC108038723</name>
</gene>
<feature type="non-terminal residue" evidence="1">
    <location>
        <position position="1"/>
    </location>
</feature>
<sequence length="248" mass="29023">NQFPWIDKWMTGVRPSEQEIYEMTSQLLEIYCNRRVRIFYPGCGTSSSLWTNQLRRLHGSPSELIGAYRTPSARHMRVNNINTQRKKEKFTPGDHYAFRTPQECRNELVRVGKIIDELIEPVLKAAEHNIGHGLTQYPDPPNCKTKSLRVLKSAGIIQGRKKKCYVGKSRIHRKDFATNEQFLHCLKKMEATHFPYMQPLQPVDPDDQKMKMMAKYQVQLAKAEKMFPLKMQKRYQCLLKSVSPLTYF</sequence>